<dbReference type="RefSeq" id="WP_107989257.1">
    <property type="nucleotide sequence ID" value="NZ_QAYG01000002.1"/>
</dbReference>
<gene>
    <name evidence="1" type="ORF">C8N35_102102</name>
</gene>
<evidence type="ECO:0000313" key="2">
    <source>
        <dbReference type="Proteomes" id="UP000244081"/>
    </source>
</evidence>
<name>A0A2T5VCA5_9HYPH</name>
<dbReference type="AlphaFoldDB" id="A0A2T5VCA5"/>
<evidence type="ECO:0000313" key="1">
    <source>
        <dbReference type="EMBL" id="PTW61393.1"/>
    </source>
</evidence>
<dbReference type="EMBL" id="QAYG01000002">
    <property type="protein sequence ID" value="PTW61393.1"/>
    <property type="molecule type" value="Genomic_DNA"/>
</dbReference>
<sequence length="210" mass="23523">MAAVLKLREQANGRPILRGHEHFWSVILDLTRAGETFTLKDVASGCNDRTDSSVTDYVRRLTVAGYLDTVGQTDEGRYSKPIYKLIKRQAEAPRLRRDGTELPPPAQQLMWNTMRNLLKGGFCARELAQFASIDEVTVPLVTAKSYLKHLDSAGYLHCLEPGRGRHLARWRLKPSMNTGPKAPKILRTQAVYDPNLNEIPGTADAEEVQP</sequence>
<accession>A0A2T5VCA5</accession>
<dbReference type="OrthoDB" id="8080957at2"/>
<organism evidence="1 2">
    <name type="scientific">Breoghania corrubedonensis</name>
    <dbReference type="NCBI Taxonomy" id="665038"/>
    <lineage>
        <taxon>Bacteria</taxon>
        <taxon>Pseudomonadati</taxon>
        <taxon>Pseudomonadota</taxon>
        <taxon>Alphaproteobacteria</taxon>
        <taxon>Hyphomicrobiales</taxon>
        <taxon>Stappiaceae</taxon>
        <taxon>Breoghania</taxon>
    </lineage>
</organism>
<reference evidence="1 2" key="1">
    <citation type="submission" date="2018-04" db="EMBL/GenBank/DDBJ databases">
        <title>Genomic Encyclopedia of Archaeal and Bacterial Type Strains, Phase II (KMG-II): from individual species to whole genera.</title>
        <authorList>
            <person name="Goeker M."/>
        </authorList>
    </citation>
    <scope>NUCLEOTIDE SEQUENCE [LARGE SCALE GENOMIC DNA]</scope>
    <source>
        <strain evidence="1 2">DSM 23382</strain>
    </source>
</reference>
<protein>
    <submittedName>
        <fullName evidence="1">Uncharacterized protein</fullName>
    </submittedName>
</protein>
<dbReference type="Proteomes" id="UP000244081">
    <property type="component" value="Unassembled WGS sequence"/>
</dbReference>
<proteinExistence type="predicted"/>
<comment type="caution">
    <text evidence="1">The sequence shown here is derived from an EMBL/GenBank/DDBJ whole genome shotgun (WGS) entry which is preliminary data.</text>
</comment>
<keyword evidence="2" id="KW-1185">Reference proteome</keyword>